<keyword evidence="1" id="KW-0812">Transmembrane</keyword>
<keyword evidence="1" id="KW-0472">Membrane</keyword>
<protein>
    <recommendedName>
        <fullName evidence="4">RedB protein</fullName>
    </recommendedName>
</protein>
<keyword evidence="1" id="KW-1133">Transmembrane helix</keyword>
<reference evidence="2 3" key="1">
    <citation type="submission" date="2019-02" db="EMBL/GenBank/DDBJ databases">
        <title>Deep-cultivation of Planctomycetes and their phenomic and genomic characterization uncovers novel biology.</title>
        <authorList>
            <person name="Wiegand S."/>
            <person name="Jogler M."/>
            <person name="Boedeker C."/>
            <person name="Pinto D."/>
            <person name="Vollmers J."/>
            <person name="Rivas-Marin E."/>
            <person name="Kohn T."/>
            <person name="Peeters S.H."/>
            <person name="Heuer A."/>
            <person name="Rast P."/>
            <person name="Oberbeckmann S."/>
            <person name="Bunk B."/>
            <person name="Jeske O."/>
            <person name="Meyerdierks A."/>
            <person name="Storesund J.E."/>
            <person name="Kallscheuer N."/>
            <person name="Luecker S."/>
            <person name="Lage O.M."/>
            <person name="Pohl T."/>
            <person name="Merkel B.J."/>
            <person name="Hornburger P."/>
            <person name="Mueller R.-W."/>
            <person name="Bruemmer F."/>
            <person name="Labrenz M."/>
            <person name="Spormann A.M."/>
            <person name="Op Den Camp H."/>
            <person name="Overmann J."/>
            <person name="Amann R."/>
            <person name="Jetten M.S.M."/>
            <person name="Mascher T."/>
            <person name="Medema M.H."/>
            <person name="Devos D.P."/>
            <person name="Kaster A.-K."/>
            <person name="Ovreas L."/>
            <person name="Rohde M."/>
            <person name="Galperin M.Y."/>
            <person name="Jogler C."/>
        </authorList>
    </citation>
    <scope>NUCLEOTIDE SEQUENCE [LARGE SCALE GENOMIC DNA]</scope>
    <source>
        <strain evidence="2 3">CA54</strain>
    </source>
</reference>
<feature type="transmembrane region" description="Helical" evidence="1">
    <location>
        <begin position="21"/>
        <end position="44"/>
    </location>
</feature>
<keyword evidence="3" id="KW-1185">Reference proteome</keyword>
<evidence type="ECO:0008006" key="4">
    <source>
        <dbReference type="Google" id="ProtNLM"/>
    </source>
</evidence>
<sequence length="221" mass="24335">MAALSTSRDEFETKGRQQKTIQLGLPILTVMWCVIIGIGLTWIWEHEATPGEVTQSPTQWPTDSRVERNSNHLTLIVFAHPRCPCTRASLNELALIMSRCSGRIVTRVLFYRPAGFVAEWEQTDLWDSAQSIPGVNVAIDESGSEAKRFGATTSGYSLLYDRSGQLVFHGGITGSRGHCGDNPGRAAIESLALNGESDRNHTFVFGCPLLGRDKACCRKPR</sequence>
<evidence type="ECO:0000256" key="1">
    <source>
        <dbReference type="SAM" id="Phobius"/>
    </source>
</evidence>
<gene>
    <name evidence="2" type="ORF">CA54_52900</name>
</gene>
<comment type="caution">
    <text evidence="2">The sequence shown here is derived from an EMBL/GenBank/DDBJ whole genome shotgun (WGS) entry which is preliminary data.</text>
</comment>
<organism evidence="2 3">
    <name type="scientific">Symmachiella macrocystis</name>
    <dbReference type="NCBI Taxonomy" id="2527985"/>
    <lineage>
        <taxon>Bacteria</taxon>
        <taxon>Pseudomonadati</taxon>
        <taxon>Planctomycetota</taxon>
        <taxon>Planctomycetia</taxon>
        <taxon>Planctomycetales</taxon>
        <taxon>Planctomycetaceae</taxon>
        <taxon>Symmachiella</taxon>
    </lineage>
</organism>
<proteinExistence type="predicted"/>
<dbReference type="InterPro" id="IPR036249">
    <property type="entry name" value="Thioredoxin-like_sf"/>
</dbReference>
<evidence type="ECO:0000313" key="3">
    <source>
        <dbReference type="Proteomes" id="UP000320735"/>
    </source>
</evidence>
<accession>A0A5C6B4N5</accession>
<dbReference type="Proteomes" id="UP000320735">
    <property type="component" value="Unassembled WGS sequence"/>
</dbReference>
<dbReference type="SUPFAM" id="SSF52833">
    <property type="entry name" value="Thioredoxin-like"/>
    <property type="match status" value="1"/>
</dbReference>
<dbReference type="AlphaFoldDB" id="A0A5C6B4N5"/>
<dbReference type="Gene3D" id="3.40.30.10">
    <property type="entry name" value="Glutaredoxin"/>
    <property type="match status" value="1"/>
</dbReference>
<name>A0A5C6B4N5_9PLAN</name>
<dbReference type="EMBL" id="SJPP01000003">
    <property type="protein sequence ID" value="TWU06888.1"/>
    <property type="molecule type" value="Genomic_DNA"/>
</dbReference>
<evidence type="ECO:0000313" key="2">
    <source>
        <dbReference type="EMBL" id="TWU06888.1"/>
    </source>
</evidence>